<dbReference type="InterPro" id="IPR045755">
    <property type="entry name" value="FtsL-like"/>
</dbReference>
<evidence type="ECO:0000256" key="1">
    <source>
        <dbReference type="SAM" id="Coils"/>
    </source>
</evidence>
<keyword evidence="4" id="KW-0808">Transferase</keyword>
<dbReference type="OrthoDB" id="1132266at2"/>
<organism evidence="4 5">
    <name type="scientific">Aequorivita ciconiae</name>
    <dbReference type="NCBI Taxonomy" id="2494375"/>
    <lineage>
        <taxon>Bacteria</taxon>
        <taxon>Pseudomonadati</taxon>
        <taxon>Bacteroidota</taxon>
        <taxon>Flavobacteriia</taxon>
        <taxon>Flavobacteriales</taxon>
        <taxon>Flavobacteriaceae</taxon>
        <taxon>Aequorivita</taxon>
    </lineage>
</organism>
<keyword evidence="5" id="KW-1185">Reference proteome</keyword>
<accession>A0A410G2V0</accession>
<keyword evidence="3" id="KW-0472">Membrane</keyword>
<evidence type="ECO:0000313" key="4">
    <source>
        <dbReference type="EMBL" id="QAA81602.1"/>
    </source>
</evidence>
<dbReference type="KEGG" id="aev:EI546_07630"/>
<dbReference type="GO" id="GO:0008168">
    <property type="term" value="F:methyltransferase activity"/>
    <property type="evidence" value="ECO:0007669"/>
    <property type="project" value="UniProtKB-KW"/>
</dbReference>
<feature type="coiled-coil region" evidence="1">
    <location>
        <begin position="43"/>
        <end position="70"/>
    </location>
</feature>
<gene>
    <name evidence="4" type="ORF">EI546_07630</name>
</gene>
<evidence type="ECO:0000313" key="5">
    <source>
        <dbReference type="Proteomes" id="UP000285517"/>
    </source>
</evidence>
<evidence type="ECO:0000256" key="3">
    <source>
        <dbReference type="SAM" id="Phobius"/>
    </source>
</evidence>
<feature type="transmembrane region" description="Helical" evidence="3">
    <location>
        <begin position="23"/>
        <end position="43"/>
    </location>
</feature>
<dbReference type="EMBL" id="CP034951">
    <property type="protein sequence ID" value="QAA81602.1"/>
    <property type="molecule type" value="Genomic_DNA"/>
</dbReference>
<evidence type="ECO:0000256" key="2">
    <source>
        <dbReference type="SAM" id="MobiDB-lite"/>
    </source>
</evidence>
<keyword evidence="3" id="KW-0812">Transmembrane</keyword>
<dbReference type="RefSeq" id="WP_128249986.1">
    <property type="nucleotide sequence ID" value="NZ_CP034951.1"/>
</dbReference>
<sequence>MKDSFYNIIKGKFLVSDDALKNWRFIVFLSLLALIMIGSSHTADKKVHQISKLNAQVKELKSEYVDIRMRLMQSKMESRIISALESKGLQPSSTPPKRIRIIGEKGSEEKRIASN</sequence>
<dbReference type="Proteomes" id="UP000285517">
    <property type="component" value="Chromosome"/>
</dbReference>
<dbReference type="GO" id="GO:0032259">
    <property type="term" value="P:methylation"/>
    <property type="evidence" value="ECO:0007669"/>
    <property type="project" value="UniProtKB-KW"/>
</dbReference>
<feature type="region of interest" description="Disordered" evidence="2">
    <location>
        <begin position="87"/>
        <end position="115"/>
    </location>
</feature>
<keyword evidence="3" id="KW-1133">Transmembrane helix</keyword>
<keyword evidence="4" id="KW-0489">Methyltransferase</keyword>
<feature type="compositionally biased region" description="Basic and acidic residues" evidence="2">
    <location>
        <begin position="101"/>
        <end position="115"/>
    </location>
</feature>
<protein>
    <submittedName>
        <fullName evidence="4">S-adenosyl-methyltransferase</fullName>
    </submittedName>
</protein>
<dbReference type="Pfam" id="PF19579">
    <property type="entry name" value="FtsL_2"/>
    <property type="match status" value="1"/>
</dbReference>
<dbReference type="AlphaFoldDB" id="A0A410G2V0"/>
<proteinExistence type="predicted"/>
<name>A0A410G2V0_9FLAO</name>
<reference evidence="4 5" key="1">
    <citation type="submission" date="2019-01" db="EMBL/GenBank/DDBJ databases">
        <title>Complete genome sequencing of Aequorivita sp. H23M31.</title>
        <authorList>
            <person name="Bae J.-W."/>
        </authorList>
    </citation>
    <scope>NUCLEOTIDE SEQUENCE [LARGE SCALE GENOMIC DNA]</scope>
    <source>
        <strain evidence="4 5">H23M31</strain>
    </source>
</reference>
<keyword evidence="1" id="KW-0175">Coiled coil</keyword>